<gene>
    <name evidence="5" type="ORF">WNY77_01345</name>
</gene>
<accession>A0ABU9SQ75</accession>
<proteinExistence type="predicted"/>
<evidence type="ECO:0000256" key="3">
    <source>
        <dbReference type="SAM" id="SignalP"/>
    </source>
</evidence>
<evidence type="ECO:0000313" key="5">
    <source>
        <dbReference type="EMBL" id="MEM5496031.1"/>
    </source>
</evidence>
<dbReference type="InterPro" id="IPR025738">
    <property type="entry name" value="BatD"/>
</dbReference>
<reference evidence="5 6" key="1">
    <citation type="submission" date="2024-03" db="EMBL/GenBank/DDBJ databases">
        <title>Community enrichment and isolation of bacterial strains for fucoidan degradation.</title>
        <authorList>
            <person name="Sichert A."/>
        </authorList>
    </citation>
    <scope>NUCLEOTIDE SEQUENCE [LARGE SCALE GENOMIC DNA]</scope>
    <source>
        <strain evidence="5 6">AS12</strain>
    </source>
</reference>
<evidence type="ECO:0000256" key="2">
    <source>
        <dbReference type="SAM" id="Phobius"/>
    </source>
</evidence>
<dbReference type="EMBL" id="JBBMQS010000001">
    <property type="protein sequence ID" value="MEM5496031.1"/>
    <property type="molecule type" value="Genomic_DNA"/>
</dbReference>
<dbReference type="PANTHER" id="PTHR40940:SF1">
    <property type="entry name" value="PROTEIN BATD"/>
    <property type="match status" value="1"/>
</dbReference>
<keyword evidence="3" id="KW-0732">Signal</keyword>
<dbReference type="Pfam" id="PF13584">
    <property type="entry name" value="BatD"/>
    <property type="match status" value="2"/>
</dbReference>
<feature type="signal peptide" evidence="3">
    <location>
        <begin position="1"/>
        <end position="24"/>
    </location>
</feature>
<dbReference type="Proteomes" id="UP001461163">
    <property type="component" value="Unassembled WGS sequence"/>
</dbReference>
<dbReference type="Pfam" id="PF25607">
    <property type="entry name" value="DUF7939"/>
    <property type="match status" value="1"/>
</dbReference>
<feature type="compositionally biased region" description="Polar residues" evidence="1">
    <location>
        <begin position="417"/>
        <end position="427"/>
    </location>
</feature>
<keyword evidence="2" id="KW-1133">Transmembrane helix</keyword>
<evidence type="ECO:0000313" key="6">
    <source>
        <dbReference type="Proteomes" id="UP001461163"/>
    </source>
</evidence>
<evidence type="ECO:0000259" key="4">
    <source>
        <dbReference type="Pfam" id="PF25607"/>
    </source>
</evidence>
<keyword evidence="6" id="KW-1185">Reference proteome</keyword>
<feature type="domain" description="DUF7939" evidence="4">
    <location>
        <begin position="490"/>
        <end position="574"/>
    </location>
</feature>
<keyword evidence="2" id="KW-0472">Membrane</keyword>
<sequence>MQLFIRYLSRSCLFLWALSTFALAQIDELSATVDKNPVLADESITLSVVASGDASREAFDPSPLNADFIVGRTSVSSQTQMINFDTTRTTIWTTVLIPRKPGRFVIPAFTIEGQSSAPINMMVLPVSARQSTEGRDVYVTTSVDTDATYLQQQIRYTVKLFLARDLQRGSLSAPTLVDGEIRQIGKDAEYNDIVDGKRYRVIERTFAVIPQKSGTFTIQGPMFEGEVVQDRQQSFGFFSRSKTINRVGPTQEITVKPIPANYSGTWLPSDYVELHEEWQPNATEFKAGEPITRTLTLTAVGVDEAQLPNINSQYPSGVKVYPNQPNTTTIEKDNTLIAQRTETIAIIPSQAGEFTLEEVSVPWFNIVSGQVEYATLPKRTITVVAGANNASAANTAPTVANNAPLPPTLPSPEQAAKQGSQHSVEQSTSGLNQKTNLWFWISCALTLLWITTLIGWALHIRRLKVKASLFSGASNGVAHNGTANKAHPSEKQAWKSLQASMGKKDSQAIIQALTVWLNALTGSHGKSLSTLQNEFHNVSLDQAVNTLYASKFSAEDKQWNREELVSTFSLIRQQASPHQSNKKLASLY</sequence>
<feature type="transmembrane region" description="Helical" evidence="2">
    <location>
        <begin position="437"/>
        <end position="458"/>
    </location>
</feature>
<dbReference type="PANTHER" id="PTHR40940">
    <property type="entry name" value="PROTEIN BATD-RELATED"/>
    <property type="match status" value="1"/>
</dbReference>
<name>A0ABU9SQ75_9ALTE</name>
<dbReference type="InterPro" id="IPR057699">
    <property type="entry name" value="DUF7939"/>
</dbReference>
<evidence type="ECO:0000256" key="1">
    <source>
        <dbReference type="SAM" id="MobiDB-lite"/>
    </source>
</evidence>
<feature type="chain" id="PRO_5046474174" evidence="3">
    <location>
        <begin position="25"/>
        <end position="588"/>
    </location>
</feature>
<keyword evidence="2" id="KW-0812">Transmembrane</keyword>
<feature type="region of interest" description="Disordered" evidence="1">
    <location>
        <begin position="395"/>
        <end position="427"/>
    </location>
</feature>
<organism evidence="5 6">
    <name type="scientific">Paraglaciecola mesophila</name>
    <dbReference type="NCBI Taxonomy" id="197222"/>
    <lineage>
        <taxon>Bacteria</taxon>
        <taxon>Pseudomonadati</taxon>
        <taxon>Pseudomonadota</taxon>
        <taxon>Gammaproteobacteria</taxon>
        <taxon>Alteromonadales</taxon>
        <taxon>Alteromonadaceae</taxon>
        <taxon>Paraglaciecola</taxon>
    </lineage>
</organism>
<comment type="caution">
    <text evidence="5">The sequence shown here is derived from an EMBL/GenBank/DDBJ whole genome shotgun (WGS) entry which is preliminary data.</text>
</comment>
<protein>
    <submittedName>
        <fullName evidence="5">BatD family protein</fullName>
    </submittedName>
</protein>
<dbReference type="RefSeq" id="WP_342880630.1">
    <property type="nucleotide sequence ID" value="NZ_JBBMQS010000001.1"/>
</dbReference>